<accession>A0A8B7YAX1</accession>
<dbReference type="InterPro" id="IPR051836">
    <property type="entry name" value="Kremen_rcpt"/>
</dbReference>
<comment type="caution">
    <text evidence="8">Lacks conserved residue(s) required for the propagation of feature annotation.</text>
</comment>
<dbReference type="PROSITE" id="PS50923">
    <property type="entry name" value="SUSHI"/>
    <property type="match status" value="1"/>
</dbReference>
<dbReference type="KEGG" id="aplc:110978759"/>
<dbReference type="GO" id="GO:0005886">
    <property type="term" value="C:plasma membrane"/>
    <property type="evidence" value="ECO:0007669"/>
    <property type="project" value="TreeGrafter"/>
</dbReference>
<dbReference type="InterPro" id="IPR000436">
    <property type="entry name" value="Sushi_SCR_CCP_dom"/>
</dbReference>
<dbReference type="PANTHER" id="PTHR24269:SF16">
    <property type="entry name" value="PROTEIN SLG1"/>
    <property type="match status" value="1"/>
</dbReference>
<dbReference type="OMA" id="MTPMIFC"/>
<evidence type="ECO:0000256" key="10">
    <source>
        <dbReference type="SAM" id="Phobius"/>
    </source>
</evidence>
<reference evidence="14" key="1">
    <citation type="submission" date="2025-08" db="UniProtKB">
        <authorList>
            <consortium name="RefSeq"/>
        </authorList>
    </citation>
    <scope>IDENTIFICATION</scope>
</reference>
<evidence type="ECO:0000313" key="14">
    <source>
        <dbReference type="RefSeq" id="XP_022089707.1"/>
    </source>
</evidence>
<keyword evidence="5 10" id="KW-0472">Membrane</keyword>
<keyword evidence="3" id="KW-0732">Signal</keyword>
<dbReference type="AlphaFoldDB" id="A0A8B7YAX1"/>
<keyword evidence="8" id="KW-0768">Sushi</keyword>
<keyword evidence="7" id="KW-0325">Glycoprotein</keyword>
<evidence type="ECO:0000256" key="2">
    <source>
        <dbReference type="ARBA" id="ARBA00022692"/>
    </source>
</evidence>
<gene>
    <name evidence="14" type="primary">LOC110978759</name>
</gene>
<dbReference type="PROSITE" id="PS51212">
    <property type="entry name" value="WSC"/>
    <property type="match status" value="1"/>
</dbReference>
<feature type="region of interest" description="Disordered" evidence="9">
    <location>
        <begin position="409"/>
        <end position="444"/>
    </location>
</feature>
<feature type="compositionally biased region" description="Polar residues" evidence="9">
    <location>
        <begin position="416"/>
        <end position="428"/>
    </location>
</feature>
<dbReference type="InterPro" id="IPR035976">
    <property type="entry name" value="Sushi/SCR/CCP_sf"/>
</dbReference>
<evidence type="ECO:0000256" key="8">
    <source>
        <dbReference type="PROSITE-ProRule" id="PRU00302"/>
    </source>
</evidence>
<evidence type="ECO:0000256" key="9">
    <source>
        <dbReference type="SAM" id="MobiDB-lite"/>
    </source>
</evidence>
<evidence type="ECO:0000259" key="11">
    <source>
        <dbReference type="PROSITE" id="PS50923"/>
    </source>
</evidence>
<keyword evidence="6" id="KW-1015">Disulfide bond</keyword>
<comment type="subcellular location">
    <subcellularLocation>
        <location evidence="1">Membrane</location>
        <topology evidence="1">Single-pass membrane protein</topology>
    </subcellularLocation>
</comment>
<feature type="domain" description="WSC" evidence="12">
    <location>
        <begin position="49"/>
        <end position="146"/>
    </location>
</feature>
<evidence type="ECO:0000313" key="13">
    <source>
        <dbReference type="Proteomes" id="UP000694845"/>
    </source>
</evidence>
<dbReference type="GeneID" id="110978759"/>
<dbReference type="SMART" id="SM00321">
    <property type="entry name" value="WSC"/>
    <property type="match status" value="1"/>
</dbReference>
<dbReference type="OrthoDB" id="6151979at2759"/>
<feature type="domain" description="Sushi" evidence="11">
    <location>
        <begin position="148"/>
        <end position="221"/>
    </location>
</feature>
<protein>
    <submittedName>
        <fullName evidence="14">Cell wall integrity and stress response component 3-like isoform X1</fullName>
    </submittedName>
</protein>
<proteinExistence type="predicted"/>
<feature type="transmembrane region" description="Helical" evidence="10">
    <location>
        <begin position="279"/>
        <end position="302"/>
    </location>
</feature>
<evidence type="ECO:0000256" key="5">
    <source>
        <dbReference type="ARBA" id="ARBA00023136"/>
    </source>
</evidence>
<dbReference type="Proteomes" id="UP000694845">
    <property type="component" value="Unplaced"/>
</dbReference>
<organism evidence="13 14">
    <name type="scientific">Acanthaster planci</name>
    <name type="common">Crown-of-thorns starfish</name>
    <dbReference type="NCBI Taxonomy" id="133434"/>
    <lineage>
        <taxon>Eukaryota</taxon>
        <taxon>Metazoa</taxon>
        <taxon>Echinodermata</taxon>
        <taxon>Eleutherozoa</taxon>
        <taxon>Asterozoa</taxon>
        <taxon>Asteroidea</taxon>
        <taxon>Valvatacea</taxon>
        <taxon>Valvatida</taxon>
        <taxon>Acanthasteridae</taxon>
        <taxon>Acanthaster</taxon>
    </lineage>
</organism>
<feature type="region of interest" description="Disordered" evidence="9">
    <location>
        <begin position="364"/>
        <end position="384"/>
    </location>
</feature>
<evidence type="ECO:0000256" key="1">
    <source>
        <dbReference type="ARBA" id="ARBA00004167"/>
    </source>
</evidence>
<sequence length="444" mass="48858">MTPMIFCGQGDIFEDMTKQRGVMFAQPLRGLLWGMTFQLAVVLSEQANAPGYLGCFGDDYDRALPAGFGEDYYEQSVEWCFRYCLEGRSRQHKYAGLEYTTECYCGDNDNYDKHGRQPESDCQDKCPGNSDQICGDRWRLSVYRISQGVCSNDIGPPTNGDHTINNPRSLDYNLNNFKFFRTRVDFSCDVGYTLHGASSIECIDTGYNNVTWSDSVPTCQVPTTTSEFTTNVPTTTIPQSTVVDERGTLTAAGAPSLTRSSSKTPGTNNPNVGALKTEMIIGIAVGGAVLVALGLLAILLCVKKRKNSRQKDPAVAMATIGENFINNTYGLPEVVSQSMPEQSPPPIYSQVIKRKTDCDDLYATPDDVTSPVKEDSPENQSHNAGFVSLSRDQESGWVENSLYACESFPVEPEATINDSDGQTSTGPPQNMEEKSSWVENIIYE</sequence>
<dbReference type="CDD" id="cd00033">
    <property type="entry name" value="CCP"/>
    <property type="match status" value="1"/>
</dbReference>
<dbReference type="PANTHER" id="PTHR24269">
    <property type="entry name" value="KREMEN PROTEIN"/>
    <property type="match status" value="1"/>
</dbReference>
<dbReference type="InterPro" id="IPR002889">
    <property type="entry name" value="WSC_carb-bd"/>
</dbReference>
<keyword evidence="13" id="KW-1185">Reference proteome</keyword>
<name>A0A8B7YAX1_ACAPL</name>
<dbReference type="SUPFAM" id="SSF57535">
    <property type="entry name" value="Complement control module/SCR domain"/>
    <property type="match status" value="1"/>
</dbReference>
<dbReference type="SMART" id="SM00032">
    <property type="entry name" value="CCP"/>
    <property type="match status" value="1"/>
</dbReference>
<evidence type="ECO:0000256" key="6">
    <source>
        <dbReference type="ARBA" id="ARBA00023157"/>
    </source>
</evidence>
<evidence type="ECO:0000256" key="7">
    <source>
        <dbReference type="ARBA" id="ARBA00023180"/>
    </source>
</evidence>
<evidence type="ECO:0000256" key="4">
    <source>
        <dbReference type="ARBA" id="ARBA00022989"/>
    </source>
</evidence>
<evidence type="ECO:0000259" key="12">
    <source>
        <dbReference type="PROSITE" id="PS51212"/>
    </source>
</evidence>
<keyword evidence="2 10" id="KW-0812">Transmembrane</keyword>
<dbReference type="RefSeq" id="XP_022089707.1">
    <property type="nucleotide sequence ID" value="XM_022234015.1"/>
</dbReference>
<dbReference type="Pfam" id="PF00084">
    <property type="entry name" value="Sushi"/>
    <property type="match status" value="1"/>
</dbReference>
<evidence type="ECO:0000256" key="3">
    <source>
        <dbReference type="ARBA" id="ARBA00022729"/>
    </source>
</evidence>
<dbReference type="Gene3D" id="2.10.70.10">
    <property type="entry name" value="Complement Module, domain 1"/>
    <property type="match status" value="1"/>
</dbReference>
<dbReference type="Pfam" id="PF01822">
    <property type="entry name" value="WSC"/>
    <property type="match status" value="1"/>
</dbReference>
<keyword evidence="4 10" id="KW-1133">Transmembrane helix</keyword>